<comment type="caution">
    <text evidence="4">The sequence shown here is derived from an EMBL/GenBank/DDBJ whole genome shotgun (WGS) entry which is preliminary data.</text>
</comment>
<dbReference type="GO" id="GO:0016491">
    <property type="term" value="F:oxidoreductase activity"/>
    <property type="evidence" value="ECO:0007669"/>
    <property type="project" value="UniProtKB-KW"/>
</dbReference>
<dbReference type="EMBL" id="JAPDDP010000014">
    <property type="protein sequence ID" value="MDA0180592.1"/>
    <property type="molecule type" value="Genomic_DNA"/>
</dbReference>
<dbReference type="InterPro" id="IPR050463">
    <property type="entry name" value="Gfo/Idh/MocA_oxidrdct_glycsds"/>
</dbReference>
<dbReference type="RefSeq" id="WP_270024907.1">
    <property type="nucleotide sequence ID" value="NZ_JAPDDP010000014.1"/>
</dbReference>
<dbReference type="Pfam" id="PF01408">
    <property type="entry name" value="GFO_IDH_MocA"/>
    <property type="match status" value="1"/>
</dbReference>
<dbReference type="InterPro" id="IPR000683">
    <property type="entry name" value="Gfo/Idh/MocA-like_OxRdtase_N"/>
</dbReference>
<evidence type="ECO:0000313" key="5">
    <source>
        <dbReference type="Proteomes" id="UP001147653"/>
    </source>
</evidence>
<evidence type="ECO:0000313" key="4">
    <source>
        <dbReference type="EMBL" id="MDA0180592.1"/>
    </source>
</evidence>
<reference evidence="4" key="1">
    <citation type="submission" date="2022-10" db="EMBL/GenBank/DDBJ databases">
        <title>The WGS of Solirubrobacter phytolaccae KCTC 29190.</title>
        <authorList>
            <person name="Jiang Z."/>
        </authorList>
    </citation>
    <scope>NUCLEOTIDE SEQUENCE</scope>
    <source>
        <strain evidence="4">KCTC 29190</strain>
    </source>
</reference>
<organism evidence="4 5">
    <name type="scientific">Solirubrobacter phytolaccae</name>
    <dbReference type="NCBI Taxonomy" id="1404360"/>
    <lineage>
        <taxon>Bacteria</taxon>
        <taxon>Bacillati</taxon>
        <taxon>Actinomycetota</taxon>
        <taxon>Thermoleophilia</taxon>
        <taxon>Solirubrobacterales</taxon>
        <taxon>Solirubrobacteraceae</taxon>
        <taxon>Solirubrobacter</taxon>
    </lineage>
</organism>
<proteinExistence type="predicted"/>
<dbReference type="Gene3D" id="3.30.360.10">
    <property type="entry name" value="Dihydrodipicolinate Reductase, domain 2"/>
    <property type="match status" value="1"/>
</dbReference>
<sequence length="368" mass="38875">MSGGEVRVAIAGTGFIGAVHARSARLAGARLVGVAASSPESSVRAAAALGAERAFASAEELVEAPDVDVVHICTPNHLHRPLAEAALAAGKHVICEKPLAVDDRGAEEMLEAATAAGRVTAVPFVYRYYPTVREARERIRTGASGPVRLIHGGYLQDWLLRPEDDNWRVDEQLGGASRAFADIGSHWCDLAEFVTGHRITRVSARTYLSIPARVTEDAVILQFETDQGAVGSAVISQISAGRKNQLTLEIDAAEEALAFNQEEPETLWLGHRESVTLLKRDPAALSAPAARLVTVPAGHPQGYNDCFDAFVADAYAAATTGEAPDGLPDFRDGLRAARITAAVLASAETETWVDVPSAAALTAETADV</sequence>
<feature type="domain" description="GFO/IDH/MocA-like oxidoreductase" evidence="3">
    <location>
        <begin position="132"/>
        <end position="250"/>
    </location>
</feature>
<protein>
    <submittedName>
        <fullName evidence="4">Gfo/Idh/MocA family oxidoreductase</fullName>
    </submittedName>
</protein>
<gene>
    <name evidence="4" type="ORF">OJ997_09835</name>
</gene>
<keyword evidence="1" id="KW-0560">Oxidoreductase</keyword>
<dbReference type="SUPFAM" id="SSF55347">
    <property type="entry name" value="Glyceraldehyde-3-phosphate dehydrogenase-like, C-terminal domain"/>
    <property type="match status" value="1"/>
</dbReference>
<dbReference type="PANTHER" id="PTHR43818:SF11">
    <property type="entry name" value="BCDNA.GH03377"/>
    <property type="match status" value="1"/>
</dbReference>
<dbReference type="InterPro" id="IPR036291">
    <property type="entry name" value="NAD(P)-bd_dom_sf"/>
</dbReference>
<evidence type="ECO:0000259" key="3">
    <source>
        <dbReference type="Pfam" id="PF22725"/>
    </source>
</evidence>
<evidence type="ECO:0000259" key="2">
    <source>
        <dbReference type="Pfam" id="PF01408"/>
    </source>
</evidence>
<dbReference type="GO" id="GO:0000166">
    <property type="term" value="F:nucleotide binding"/>
    <property type="evidence" value="ECO:0007669"/>
    <property type="project" value="InterPro"/>
</dbReference>
<dbReference type="Proteomes" id="UP001147653">
    <property type="component" value="Unassembled WGS sequence"/>
</dbReference>
<dbReference type="PANTHER" id="PTHR43818">
    <property type="entry name" value="BCDNA.GH03377"/>
    <property type="match status" value="1"/>
</dbReference>
<dbReference type="AlphaFoldDB" id="A0A9X3N980"/>
<accession>A0A9X3N980</accession>
<dbReference type="SUPFAM" id="SSF51735">
    <property type="entry name" value="NAD(P)-binding Rossmann-fold domains"/>
    <property type="match status" value="1"/>
</dbReference>
<evidence type="ECO:0000256" key="1">
    <source>
        <dbReference type="ARBA" id="ARBA00023002"/>
    </source>
</evidence>
<name>A0A9X3N980_9ACTN</name>
<dbReference type="Gene3D" id="3.40.50.720">
    <property type="entry name" value="NAD(P)-binding Rossmann-like Domain"/>
    <property type="match status" value="1"/>
</dbReference>
<feature type="domain" description="Gfo/Idh/MocA-like oxidoreductase N-terminal" evidence="2">
    <location>
        <begin position="6"/>
        <end position="122"/>
    </location>
</feature>
<keyword evidence="5" id="KW-1185">Reference proteome</keyword>
<dbReference type="Pfam" id="PF22725">
    <property type="entry name" value="GFO_IDH_MocA_C3"/>
    <property type="match status" value="1"/>
</dbReference>
<dbReference type="InterPro" id="IPR055170">
    <property type="entry name" value="GFO_IDH_MocA-like_dom"/>
</dbReference>